<dbReference type="Gene3D" id="1.10.287.70">
    <property type="match status" value="1"/>
</dbReference>
<feature type="region of interest" description="Disordered" evidence="8">
    <location>
        <begin position="228"/>
        <end position="252"/>
    </location>
</feature>
<name>A0A2N6VLU7_9MICO</name>
<gene>
    <name evidence="11" type="ORF">CJ199_08225</name>
</gene>
<comment type="caution">
    <text evidence="11">The sequence shown here is derived from an EMBL/GenBank/DDBJ whole genome shotgun (WGS) entry which is preliminary data.</text>
</comment>
<dbReference type="OrthoDB" id="9799090at2"/>
<feature type="transmembrane region" description="Helical" evidence="9">
    <location>
        <begin position="89"/>
        <end position="111"/>
    </location>
</feature>
<evidence type="ECO:0000256" key="3">
    <source>
        <dbReference type="ARBA" id="ARBA00022692"/>
    </source>
</evidence>
<feature type="transmembrane region" description="Helical" evidence="9">
    <location>
        <begin position="194"/>
        <end position="219"/>
    </location>
</feature>
<reference evidence="11 12" key="1">
    <citation type="submission" date="2017-09" db="EMBL/GenBank/DDBJ databases">
        <title>Bacterial strain isolated from the female urinary microbiota.</title>
        <authorList>
            <person name="Thomas-White K."/>
            <person name="Kumar N."/>
            <person name="Forster S."/>
            <person name="Putonti C."/>
            <person name="Lawley T."/>
            <person name="Wolfe A.J."/>
        </authorList>
    </citation>
    <scope>NUCLEOTIDE SEQUENCE [LARGE SCALE GENOMIC DNA]</scope>
    <source>
        <strain evidence="11 12">UMB1301</strain>
    </source>
</reference>
<dbReference type="SUPFAM" id="SSF81324">
    <property type="entry name" value="Voltage-gated potassium channels"/>
    <property type="match status" value="1"/>
</dbReference>
<dbReference type="PANTHER" id="PTHR11537">
    <property type="entry name" value="VOLTAGE-GATED POTASSIUM CHANNEL"/>
    <property type="match status" value="1"/>
</dbReference>
<dbReference type="Gene3D" id="1.20.5.110">
    <property type="match status" value="1"/>
</dbReference>
<dbReference type="GO" id="GO:0001508">
    <property type="term" value="P:action potential"/>
    <property type="evidence" value="ECO:0007669"/>
    <property type="project" value="TreeGrafter"/>
</dbReference>
<dbReference type="AlphaFoldDB" id="A0A2N6VLU7"/>
<feature type="transmembrane region" description="Helical" evidence="9">
    <location>
        <begin position="32"/>
        <end position="50"/>
    </location>
</feature>
<keyword evidence="6 9" id="KW-0472">Membrane</keyword>
<evidence type="ECO:0000256" key="7">
    <source>
        <dbReference type="ARBA" id="ARBA00023303"/>
    </source>
</evidence>
<proteinExistence type="predicted"/>
<dbReference type="GO" id="GO:0008076">
    <property type="term" value="C:voltage-gated potassium channel complex"/>
    <property type="evidence" value="ECO:0007669"/>
    <property type="project" value="InterPro"/>
</dbReference>
<keyword evidence="4 9" id="KW-1133">Transmembrane helix</keyword>
<keyword evidence="2" id="KW-0813">Transport</keyword>
<dbReference type="Pfam" id="PF07885">
    <property type="entry name" value="Ion_trans_2"/>
    <property type="match status" value="1"/>
</dbReference>
<feature type="domain" description="Potassium channel" evidence="10">
    <location>
        <begin position="140"/>
        <end position="219"/>
    </location>
</feature>
<feature type="transmembrane region" description="Helical" evidence="9">
    <location>
        <begin position="132"/>
        <end position="152"/>
    </location>
</feature>
<sequence length="252" mass="28162">MLDNPKTNHADQRCVAPRHGDRYEKWCAISEWPMAACSALFLAAYAYVVIANLRESEISWPFAVMFVVWAVYVVDYVVSLALVKHRASWFFRHLHLLLIAVFPFLRPLYLLRLIPFLKFFHRKVGVRLRSQATVYIFAGFVFLIFVGALAILDAEQNQPGANITDFSDALWWSIVTITTVGYGDFYPVTGLGRFIAALLMIAGIALIGSVTATLASWIVDSISEGEENQSQHPTAHTCDCESGAQTNPETSP</sequence>
<dbReference type="InterPro" id="IPR028325">
    <property type="entry name" value="VG_K_chnl"/>
</dbReference>
<evidence type="ECO:0000256" key="4">
    <source>
        <dbReference type="ARBA" id="ARBA00022989"/>
    </source>
</evidence>
<evidence type="ECO:0000256" key="9">
    <source>
        <dbReference type="SAM" id="Phobius"/>
    </source>
</evidence>
<protein>
    <recommendedName>
        <fullName evidence="10">Potassium channel domain-containing protein</fullName>
    </recommendedName>
</protein>
<keyword evidence="5" id="KW-0406">Ion transport</keyword>
<evidence type="ECO:0000256" key="1">
    <source>
        <dbReference type="ARBA" id="ARBA00004141"/>
    </source>
</evidence>
<dbReference type="Proteomes" id="UP000235598">
    <property type="component" value="Unassembled WGS sequence"/>
</dbReference>
<keyword evidence="7" id="KW-0407">Ion channel</keyword>
<dbReference type="GO" id="GO:0005249">
    <property type="term" value="F:voltage-gated potassium channel activity"/>
    <property type="evidence" value="ECO:0007669"/>
    <property type="project" value="InterPro"/>
</dbReference>
<dbReference type="PANTHER" id="PTHR11537:SF254">
    <property type="entry name" value="POTASSIUM VOLTAGE-GATED CHANNEL PROTEIN SHAB"/>
    <property type="match status" value="1"/>
</dbReference>
<evidence type="ECO:0000313" key="11">
    <source>
        <dbReference type="EMBL" id="PMD05069.1"/>
    </source>
</evidence>
<evidence type="ECO:0000256" key="6">
    <source>
        <dbReference type="ARBA" id="ARBA00023136"/>
    </source>
</evidence>
<feature type="compositionally biased region" description="Polar residues" evidence="8">
    <location>
        <begin position="243"/>
        <end position="252"/>
    </location>
</feature>
<evidence type="ECO:0000256" key="2">
    <source>
        <dbReference type="ARBA" id="ARBA00022448"/>
    </source>
</evidence>
<evidence type="ECO:0000259" key="10">
    <source>
        <dbReference type="Pfam" id="PF07885"/>
    </source>
</evidence>
<organism evidence="11 12">
    <name type="scientific">Brevibacterium paucivorans</name>
    <dbReference type="NCBI Taxonomy" id="170994"/>
    <lineage>
        <taxon>Bacteria</taxon>
        <taxon>Bacillati</taxon>
        <taxon>Actinomycetota</taxon>
        <taxon>Actinomycetes</taxon>
        <taxon>Micrococcales</taxon>
        <taxon>Brevibacteriaceae</taxon>
        <taxon>Brevibacterium</taxon>
    </lineage>
</organism>
<accession>A0A2N6VLU7</accession>
<feature type="transmembrane region" description="Helical" evidence="9">
    <location>
        <begin position="62"/>
        <end position="83"/>
    </location>
</feature>
<dbReference type="InterPro" id="IPR013099">
    <property type="entry name" value="K_chnl_dom"/>
</dbReference>
<evidence type="ECO:0000256" key="8">
    <source>
        <dbReference type="SAM" id="MobiDB-lite"/>
    </source>
</evidence>
<evidence type="ECO:0000313" key="12">
    <source>
        <dbReference type="Proteomes" id="UP000235598"/>
    </source>
</evidence>
<evidence type="ECO:0000256" key="5">
    <source>
        <dbReference type="ARBA" id="ARBA00023065"/>
    </source>
</evidence>
<keyword evidence="3 9" id="KW-0812">Transmembrane</keyword>
<dbReference type="EMBL" id="PNHK01000003">
    <property type="protein sequence ID" value="PMD05069.1"/>
    <property type="molecule type" value="Genomic_DNA"/>
</dbReference>
<comment type="subcellular location">
    <subcellularLocation>
        <location evidence="1">Membrane</location>
        <topology evidence="1">Multi-pass membrane protein</topology>
    </subcellularLocation>
</comment>